<dbReference type="EMBL" id="JBGBPY010000001">
    <property type="protein sequence ID" value="MEY2180808.1"/>
    <property type="molecule type" value="Genomic_DNA"/>
</dbReference>
<feature type="domain" description="Methyltransferase" evidence="1">
    <location>
        <begin position="45"/>
        <end position="141"/>
    </location>
</feature>
<dbReference type="GO" id="GO:0008168">
    <property type="term" value="F:methyltransferase activity"/>
    <property type="evidence" value="ECO:0007669"/>
    <property type="project" value="UniProtKB-KW"/>
</dbReference>
<gene>
    <name evidence="2" type="ORF">AB7878_00080</name>
</gene>
<dbReference type="Gene3D" id="3.40.50.150">
    <property type="entry name" value="Vaccinia Virus protein VP39"/>
    <property type="match status" value="1"/>
</dbReference>
<evidence type="ECO:0000313" key="2">
    <source>
        <dbReference type="EMBL" id="MEY2180808.1"/>
    </source>
</evidence>
<dbReference type="EC" id="2.1.1.-" evidence="2"/>
<keyword evidence="3" id="KW-1185">Reference proteome</keyword>
<keyword evidence="2" id="KW-0808">Transferase</keyword>
<proteinExistence type="predicted"/>
<dbReference type="InterPro" id="IPR029063">
    <property type="entry name" value="SAM-dependent_MTases_sf"/>
</dbReference>
<dbReference type="Pfam" id="PF13649">
    <property type="entry name" value="Methyltransf_25"/>
    <property type="match status" value="1"/>
</dbReference>
<protein>
    <submittedName>
        <fullName evidence="2">Class I SAM-dependent methyltransferase</fullName>
        <ecNumber evidence="2">2.1.1.-</ecNumber>
    </submittedName>
</protein>
<evidence type="ECO:0000313" key="3">
    <source>
        <dbReference type="Proteomes" id="UP001562159"/>
    </source>
</evidence>
<dbReference type="Proteomes" id="UP001562159">
    <property type="component" value="Unassembled WGS sequence"/>
</dbReference>
<comment type="caution">
    <text evidence="2">The sequence shown here is derived from an EMBL/GenBank/DDBJ whole genome shotgun (WGS) entry which is preliminary data.</text>
</comment>
<keyword evidence="2" id="KW-0489">Methyltransferase</keyword>
<name>A0ABV4AK98_9GAMM</name>
<organism evidence="2 3">
    <name type="scientific">Rhodanobacter humi</name>
    <dbReference type="NCBI Taxonomy" id="1888173"/>
    <lineage>
        <taxon>Bacteria</taxon>
        <taxon>Pseudomonadati</taxon>
        <taxon>Pseudomonadota</taxon>
        <taxon>Gammaproteobacteria</taxon>
        <taxon>Lysobacterales</taxon>
        <taxon>Rhodanobacteraceae</taxon>
        <taxon>Rhodanobacter</taxon>
    </lineage>
</organism>
<dbReference type="PANTHER" id="PTHR12843:SF5">
    <property type="entry name" value="EEF1A LYSINE METHYLTRANSFERASE 2"/>
    <property type="match status" value="1"/>
</dbReference>
<dbReference type="SUPFAM" id="SSF53335">
    <property type="entry name" value="S-adenosyl-L-methionine-dependent methyltransferases"/>
    <property type="match status" value="1"/>
</dbReference>
<sequence length="214" mass="23799">MGDNQQHWESVYQTKASDAVSWYRPHLDISLALIERAAPDPNTAVLDVGGGASTLVDDLLARGYRDLNVLDISAEALHVARERLGKAADGVTWLTADLLDEPLQQARYGLWHDRAVFHFLTHAEQRARYLRQLTRALKPGGHAVLATFGPQGPVKCSGLDTVRYDTEGLVRELGDGFTLIDSTLEFHATPFGTTQQFLYTLFQRAPHQYGEVIE</sequence>
<dbReference type="GO" id="GO:0032259">
    <property type="term" value="P:methylation"/>
    <property type="evidence" value="ECO:0007669"/>
    <property type="project" value="UniProtKB-KW"/>
</dbReference>
<reference evidence="2 3" key="1">
    <citation type="submission" date="2024-07" db="EMBL/GenBank/DDBJ databases">
        <title>Molecular mechanisms and environmental adaptations of flagellar loss and biofilm growth of Rhodanobacter under environmental stress.</title>
        <authorList>
            <person name="Chen M."/>
        </authorList>
    </citation>
    <scope>NUCLEOTIDE SEQUENCE [LARGE SCALE GENOMIC DNA]</scope>
    <source>
        <strain evidence="2 3">RS22</strain>
    </source>
</reference>
<accession>A0ABV4AK98</accession>
<dbReference type="InterPro" id="IPR041698">
    <property type="entry name" value="Methyltransf_25"/>
</dbReference>
<evidence type="ECO:0000259" key="1">
    <source>
        <dbReference type="Pfam" id="PF13649"/>
    </source>
</evidence>
<dbReference type="CDD" id="cd02440">
    <property type="entry name" value="AdoMet_MTases"/>
    <property type="match status" value="1"/>
</dbReference>
<dbReference type="PANTHER" id="PTHR12843">
    <property type="entry name" value="PROTEIN-LYSINE N-METHYLTRANSFERASE METTL10"/>
    <property type="match status" value="1"/>
</dbReference>